<keyword evidence="4 6" id="KW-1133">Transmembrane helix</keyword>
<dbReference type="Proteomes" id="UP001497416">
    <property type="component" value="Unassembled WGS sequence"/>
</dbReference>
<reference evidence="8 9" key="1">
    <citation type="submission" date="2024-05" db="EMBL/GenBank/DDBJ databases">
        <authorList>
            <person name="Duchaud E."/>
        </authorList>
    </citation>
    <scope>NUCLEOTIDE SEQUENCE [LARGE SCALE GENOMIC DNA]</scope>
    <source>
        <strain evidence="8">Ena-SAMPLE-TAB-13-05-2024-13:56:06:370-140302</strain>
    </source>
</reference>
<dbReference type="InterPro" id="IPR000620">
    <property type="entry name" value="EamA_dom"/>
</dbReference>
<feature type="transmembrane region" description="Helical" evidence="6">
    <location>
        <begin position="7"/>
        <end position="25"/>
    </location>
</feature>
<evidence type="ECO:0000256" key="4">
    <source>
        <dbReference type="ARBA" id="ARBA00022989"/>
    </source>
</evidence>
<evidence type="ECO:0000313" key="9">
    <source>
        <dbReference type="Proteomes" id="UP001497416"/>
    </source>
</evidence>
<feature type="domain" description="EamA" evidence="7">
    <location>
        <begin position="10"/>
        <end position="137"/>
    </location>
</feature>
<comment type="subcellular location">
    <subcellularLocation>
        <location evidence="1">Cell membrane</location>
        <topology evidence="1">Multi-pass membrane protein</topology>
    </subcellularLocation>
</comment>
<feature type="transmembrane region" description="Helical" evidence="6">
    <location>
        <begin position="93"/>
        <end position="116"/>
    </location>
</feature>
<evidence type="ECO:0000259" key="7">
    <source>
        <dbReference type="Pfam" id="PF00892"/>
    </source>
</evidence>
<dbReference type="Pfam" id="PF00892">
    <property type="entry name" value="EamA"/>
    <property type="match status" value="2"/>
</dbReference>
<feature type="transmembrane region" description="Helical" evidence="6">
    <location>
        <begin position="123"/>
        <end position="141"/>
    </location>
</feature>
<protein>
    <submittedName>
        <fullName evidence="8">Permease</fullName>
    </submittedName>
</protein>
<keyword evidence="2" id="KW-1003">Cell membrane</keyword>
<feature type="transmembrane region" description="Helical" evidence="6">
    <location>
        <begin position="269"/>
        <end position="286"/>
    </location>
</feature>
<proteinExistence type="predicted"/>
<feature type="transmembrane region" description="Helical" evidence="6">
    <location>
        <begin position="179"/>
        <end position="203"/>
    </location>
</feature>
<keyword evidence="9" id="KW-1185">Reference proteome</keyword>
<dbReference type="PANTHER" id="PTHR32322">
    <property type="entry name" value="INNER MEMBRANE TRANSPORTER"/>
    <property type="match status" value="1"/>
</dbReference>
<dbReference type="InterPro" id="IPR050638">
    <property type="entry name" value="AA-Vitamin_Transporters"/>
</dbReference>
<gene>
    <name evidence="8" type="ORF">T190607A01A_10899</name>
</gene>
<feature type="transmembrane region" description="Helical" evidence="6">
    <location>
        <begin position="147"/>
        <end position="167"/>
    </location>
</feature>
<keyword evidence="3 6" id="KW-0812">Transmembrane</keyword>
<feature type="transmembrane region" description="Helical" evidence="6">
    <location>
        <begin position="67"/>
        <end position="87"/>
    </location>
</feature>
<feature type="transmembrane region" description="Helical" evidence="6">
    <location>
        <begin position="215"/>
        <end position="232"/>
    </location>
</feature>
<evidence type="ECO:0000256" key="6">
    <source>
        <dbReference type="SAM" id="Phobius"/>
    </source>
</evidence>
<dbReference type="InterPro" id="IPR037185">
    <property type="entry name" value="EmrE-like"/>
</dbReference>
<organism evidence="8 9">
    <name type="scientific">Tenacibaculum platacis</name>
    <dbReference type="NCBI Taxonomy" id="3137852"/>
    <lineage>
        <taxon>Bacteria</taxon>
        <taxon>Pseudomonadati</taxon>
        <taxon>Bacteroidota</taxon>
        <taxon>Flavobacteriia</taxon>
        <taxon>Flavobacteriales</taxon>
        <taxon>Flavobacteriaceae</taxon>
        <taxon>Tenacibaculum</taxon>
    </lineage>
</organism>
<feature type="transmembrane region" description="Helical" evidence="6">
    <location>
        <begin position="37"/>
        <end position="55"/>
    </location>
</feature>
<dbReference type="SUPFAM" id="SSF103481">
    <property type="entry name" value="Multidrug resistance efflux transporter EmrE"/>
    <property type="match status" value="2"/>
</dbReference>
<evidence type="ECO:0000256" key="3">
    <source>
        <dbReference type="ARBA" id="ARBA00022692"/>
    </source>
</evidence>
<feature type="domain" description="EamA" evidence="7">
    <location>
        <begin position="152"/>
        <end position="287"/>
    </location>
</feature>
<dbReference type="RefSeq" id="WP_348710628.1">
    <property type="nucleotide sequence ID" value="NZ_CAXIXY010000003.1"/>
</dbReference>
<feature type="transmembrane region" description="Helical" evidence="6">
    <location>
        <begin position="244"/>
        <end position="263"/>
    </location>
</feature>
<evidence type="ECO:0000313" key="8">
    <source>
        <dbReference type="EMBL" id="CAL2079652.1"/>
    </source>
</evidence>
<evidence type="ECO:0000256" key="5">
    <source>
        <dbReference type="ARBA" id="ARBA00023136"/>
    </source>
</evidence>
<dbReference type="PANTHER" id="PTHR32322:SF18">
    <property type="entry name" value="S-ADENOSYLMETHIONINE_S-ADENOSYLHOMOCYSTEINE TRANSPORTER"/>
    <property type="match status" value="1"/>
</dbReference>
<dbReference type="EMBL" id="CAXIXY010000003">
    <property type="protein sequence ID" value="CAL2079652.1"/>
    <property type="molecule type" value="Genomic_DNA"/>
</dbReference>
<name>A0ABM9NUR8_9FLAO</name>
<comment type="caution">
    <text evidence="8">The sequence shown here is derived from an EMBL/GenBank/DDBJ whole genome shotgun (WGS) entry which is preliminary data.</text>
</comment>
<evidence type="ECO:0000256" key="1">
    <source>
        <dbReference type="ARBA" id="ARBA00004651"/>
    </source>
</evidence>
<keyword evidence="5 6" id="KW-0472">Membrane</keyword>
<accession>A0ABM9NUR8</accession>
<sequence length="290" mass="32153">MNKNQYKWVVLLILSLIWGSSFILMKKALLGLTPVQVGAFRILITAVFLLLIGFKSLKKIKKEQWKYVFYSALLGTLFPSFLFAFAVDKIDSSIASILNSLTPFNTLIVGVLVFGFLFQKKQIAGILIGLLGTLILILKGADLNPNQNYWFALFPIISSIGYAFNVNIIKKHLQDLEPIAITTGNFILIIIPALLVLAFTGFFSSFELNETTEPALFYITILAIVGTGFAKIMFNKLIQISSPIFSSSVTYLIPIVAVMWGILDGEKLSLIQLVAGVIILFGVYLVNKKK</sequence>
<evidence type="ECO:0000256" key="2">
    <source>
        <dbReference type="ARBA" id="ARBA00022475"/>
    </source>
</evidence>